<feature type="compositionally biased region" description="Polar residues" evidence="1">
    <location>
        <begin position="212"/>
        <end position="223"/>
    </location>
</feature>
<comment type="caution">
    <text evidence="2">The sequence shown here is derived from an EMBL/GenBank/DDBJ whole genome shotgun (WGS) entry which is preliminary data.</text>
</comment>
<name>A0AAE1HGR6_9NEOP</name>
<proteinExistence type="predicted"/>
<sequence>MTDKQLFHLSNSATRISSEGSLSRLKSHFLWVCSTFNGKQINKCDTMMCPRCCEMWNSGKFSLKAISKSIPGPRMNKILRKFEIDPGKLTRVESSLLRRHQNNNKSKLVLVCAVCNNETSIPFTKQTLEKTPKCQTPHADCSITVSTQKKKKKDRFAGLNASAVMSATASPFVSSKKNIHPKRLDSSLNSASPANNQSTNSPRNASNNRSSMTPVTSKVSMSEVNRKSGNKPVWKKMQSLREEIKLEVKNKIKEQNKALTIRNLNVKKNNKLQDFISRKEKDVHLEDRINSLLQI</sequence>
<protein>
    <submittedName>
        <fullName evidence="2">Pup--protein ligase</fullName>
    </submittedName>
</protein>
<accession>A0AAE1HGR6</accession>
<evidence type="ECO:0000313" key="2">
    <source>
        <dbReference type="EMBL" id="KAK3921070.1"/>
    </source>
</evidence>
<keyword evidence="2" id="KW-0436">Ligase</keyword>
<dbReference type="GO" id="GO:0016874">
    <property type="term" value="F:ligase activity"/>
    <property type="evidence" value="ECO:0007669"/>
    <property type="project" value="UniProtKB-KW"/>
</dbReference>
<feature type="compositionally biased region" description="Low complexity" evidence="1">
    <location>
        <begin position="198"/>
        <end position="211"/>
    </location>
</feature>
<feature type="region of interest" description="Disordered" evidence="1">
    <location>
        <begin position="169"/>
        <end position="232"/>
    </location>
</feature>
<evidence type="ECO:0000256" key="1">
    <source>
        <dbReference type="SAM" id="MobiDB-lite"/>
    </source>
</evidence>
<reference evidence="2" key="1">
    <citation type="submission" date="2021-07" db="EMBL/GenBank/DDBJ databases">
        <authorList>
            <person name="Catto M.A."/>
            <person name="Jacobson A."/>
            <person name="Kennedy G."/>
            <person name="Labadie P."/>
            <person name="Hunt B.G."/>
            <person name="Srinivasan R."/>
        </authorList>
    </citation>
    <scope>NUCLEOTIDE SEQUENCE</scope>
    <source>
        <strain evidence="2">PL_HMW_Pooled</strain>
        <tissue evidence="2">Head</tissue>
    </source>
</reference>
<evidence type="ECO:0000313" key="3">
    <source>
        <dbReference type="Proteomes" id="UP001219518"/>
    </source>
</evidence>
<dbReference type="Proteomes" id="UP001219518">
    <property type="component" value="Unassembled WGS sequence"/>
</dbReference>
<reference evidence="2" key="2">
    <citation type="journal article" date="2023" name="BMC Genomics">
        <title>Pest status, molecular evolution, and epigenetic factors derived from the genome assembly of Frankliniella fusca, a thysanopteran phytovirus vector.</title>
        <authorList>
            <person name="Catto M.A."/>
            <person name="Labadie P.E."/>
            <person name="Jacobson A.L."/>
            <person name="Kennedy G.G."/>
            <person name="Srinivasan R."/>
            <person name="Hunt B.G."/>
        </authorList>
    </citation>
    <scope>NUCLEOTIDE SEQUENCE</scope>
    <source>
        <strain evidence="2">PL_HMW_Pooled</strain>
    </source>
</reference>
<dbReference type="AlphaFoldDB" id="A0AAE1HGR6"/>
<feature type="compositionally biased region" description="Polar residues" evidence="1">
    <location>
        <begin position="186"/>
        <end position="197"/>
    </location>
</feature>
<keyword evidence="3" id="KW-1185">Reference proteome</keyword>
<dbReference type="EMBL" id="JAHWGI010001031">
    <property type="protein sequence ID" value="KAK3921070.1"/>
    <property type="molecule type" value="Genomic_DNA"/>
</dbReference>
<organism evidence="2 3">
    <name type="scientific">Frankliniella fusca</name>
    <dbReference type="NCBI Taxonomy" id="407009"/>
    <lineage>
        <taxon>Eukaryota</taxon>
        <taxon>Metazoa</taxon>
        <taxon>Ecdysozoa</taxon>
        <taxon>Arthropoda</taxon>
        <taxon>Hexapoda</taxon>
        <taxon>Insecta</taxon>
        <taxon>Pterygota</taxon>
        <taxon>Neoptera</taxon>
        <taxon>Paraneoptera</taxon>
        <taxon>Thysanoptera</taxon>
        <taxon>Terebrantia</taxon>
        <taxon>Thripoidea</taxon>
        <taxon>Thripidae</taxon>
        <taxon>Frankliniella</taxon>
    </lineage>
</organism>
<gene>
    <name evidence="2" type="ORF">KUF71_010285</name>
</gene>